<dbReference type="GO" id="GO:0008171">
    <property type="term" value="F:O-methyltransferase activity"/>
    <property type="evidence" value="ECO:0007669"/>
    <property type="project" value="InterPro"/>
</dbReference>
<organism evidence="4 5">
    <name type="scientific">Geotalea daltonii (strain DSM 22248 / JCM 15807 / FRC-32)</name>
    <name type="common">Geobacter daltonii</name>
    <dbReference type="NCBI Taxonomy" id="316067"/>
    <lineage>
        <taxon>Bacteria</taxon>
        <taxon>Pseudomonadati</taxon>
        <taxon>Thermodesulfobacteriota</taxon>
        <taxon>Desulfuromonadia</taxon>
        <taxon>Geobacterales</taxon>
        <taxon>Geobacteraceae</taxon>
        <taxon>Geotalea</taxon>
    </lineage>
</organism>
<dbReference type="PANTHER" id="PTHR43167">
    <property type="entry name" value="PUTATIVE (AFU_ORTHOLOGUE AFUA_6G01830)-RELATED"/>
    <property type="match status" value="1"/>
</dbReference>
<dbReference type="Proteomes" id="UP000007721">
    <property type="component" value="Chromosome"/>
</dbReference>
<gene>
    <name evidence="4" type="ordered locus">Geob_0672</name>
</gene>
<dbReference type="PANTHER" id="PTHR43167:SF1">
    <property type="entry name" value="PUTATIVE (AFU_ORTHOLOGUE AFUA_6G01830)-RELATED"/>
    <property type="match status" value="1"/>
</dbReference>
<sequence>MIHITDPLIATYLMTLQPEEDPRLLAMEEKAKAMNFPIIDRQVGRFLHLLTLLKRPKLVVELGSGFGYSALWIARALEDGARIVLTEYAEKNLAYARGIFTEEGLAEKAEFRTGNALELGQEYDDIDILFIDMDKYLYPAALEAMLPHLAPKALLIADNALWRGRVVETLDTKNNEPVKKFNEIMSRHDSFFTTIVPVGDGVLIAYRLS</sequence>
<dbReference type="eggNOG" id="COG4122">
    <property type="taxonomic scope" value="Bacteria"/>
</dbReference>
<evidence type="ECO:0000256" key="3">
    <source>
        <dbReference type="ARBA" id="ARBA00022691"/>
    </source>
</evidence>
<protein>
    <submittedName>
        <fullName evidence="4">SAM-dependent methyltransferase, putative</fullName>
    </submittedName>
</protein>
<dbReference type="Pfam" id="PF01596">
    <property type="entry name" value="Methyltransf_3"/>
    <property type="match status" value="1"/>
</dbReference>
<dbReference type="GO" id="GO:0032259">
    <property type="term" value="P:methylation"/>
    <property type="evidence" value="ECO:0007669"/>
    <property type="project" value="UniProtKB-KW"/>
</dbReference>
<dbReference type="PROSITE" id="PS51682">
    <property type="entry name" value="SAM_OMT_I"/>
    <property type="match status" value="1"/>
</dbReference>
<dbReference type="HOGENOM" id="CLU_067676_4_0_7"/>
<evidence type="ECO:0000313" key="5">
    <source>
        <dbReference type="Proteomes" id="UP000007721"/>
    </source>
</evidence>
<dbReference type="OrthoDB" id="9811000at2"/>
<keyword evidence="1 4" id="KW-0489">Methyltransferase</keyword>
<keyword evidence="2 4" id="KW-0808">Transferase</keyword>
<reference evidence="4 5" key="1">
    <citation type="submission" date="2009-01" db="EMBL/GenBank/DDBJ databases">
        <title>Complete sequence of Geobacter sp. FRC-32.</title>
        <authorList>
            <consortium name="US DOE Joint Genome Institute"/>
            <person name="Lucas S."/>
            <person name="Copeland A."/>
            <person name="Lapidus A."/>
            <person name="Glavina del Rio T."/>
            <person name="Dalin E."/>
            <person name="Tice H."/>
            <person name="Bruce D."/>
            <person name="Goodwin L."/>
            <person name="Pitluck S."/>
            <person name="Saunders E."/>
            <person name="Brettin T."/>
            <person name="Detter J.C."/>
            <person name="Han C."/>
            <person name="Larimer F."/>
            <person name="Land M."/>
            <person name="Hauser L."/>
            <person name="Kyrpides N."/>
            <person name="Ovchinnikova G."/>
            <person name="Kostka J."/>
            <person name="Richardson P."/>
        </authorList>
    </citation>
    <scope>NUCLEOTIDE SEQUENCE [LARGE SCALE GENOMIC DNA]</scope>
    <source>
        <strain evidence="5">DSM 22248 / JCM 15807 / FRC-32</strain>
    </source>
</reference>
<dbReference type="AlphaFoldDB" id="B9M0K0"/>
<dbReference type="CDD" id="cd02440">
    <property type="entry name" value="AdoMet_MTases"/>
    <property type="match status" value="1"/>
</dbReference>
<evidence type="ECO:0000313" key="4">
    <source>
        <dbReference type="EMBL" id="ACM19037.1"/>
    </source>
</evidence>
<name>B9M0K0_GEODF</name>
<dbReference type="InterPro" id="IPR002935">
    <property type="entry name" value="SAM_O-MeTrfase"/>
</dbReference>
<proteinExistence type="predicted"/>
<evidence type="ECO:0000256" key="2">
    <source>
        <dbReference type="ARBA" id="ARBA00022679"/>
    </source>
</evidence>
<dbReference type="STRING" id="316067.Geob_0672"/>
<dbReference type="Gene3D" id="3.40.50.150">
    <property type="entry name" value="Vaccinia Virus protein VP39"/>
    <property type="match status" value="1"/>
</dbReference>
<dbReference type="EMBL" id="CP001390">
    <property type="protein sequence ID" value="ACM19037.1"/>
    <property type="molecule type" value="Genomic_DNA"/>
</dbReference>
<dbReference type="InterPro" id="IPR029063">
    <property type="entry name" value="SAM-dependent_MTases_sf"/>
</dbReference>
<keyword evidence="5" id="KW-1185">Reference proteome</keyword>
<accession>B9M0K0</accession>
<evidence type="ECO:0000256" key="1">
    <source>
        <dbReference type="ARBA" id="ARBA00022603"/>
    </source>
</evidence>
<dbReference type="KEGG" id="geo:Geob_0672"/>
<dbReference type="SUPFAM" id="SSF53335">
    <property type="entry name" value="S-adenosyl-L-methionine-dependent methyltransferases"/>
    <property type="match status" value="1"/>
</dbReference>
<dbReference type="RefSeq" id="WP_012645766.1">
    <property type="nucleotide sequence ID" value="NC_011979.1"/>
</dbReference>
<keyword evidence="3" id="KW-0949">S-adenosyl-L-methionine</keyword>